<gene>
    <name evidence="2" type="ORF">QYF61_013941</name>
</gene>
<dbReference type="SUPFAM" id="SSF81321">
    <property type="entry name" value="Family A G protein-coupled receptor-like"/>
    <property type="match status" value="1"/>
</dbReference>
<dbReference type="AlphaFoldDB" id="A0AAN7RSN9"/>
<keyword evidence="1" id="KW-0732">Signal</keyword>
<dbReference type="EMBL" id="JAUNZN010000039">
    <property type="protein sequence ID" value="KAK4806448.1"/>
    <property type="molecule type" value="Genomic_DNA"/>
</dbReference>
<proteinExistence type="predicted"/>
<protein>
    <recommendedName>
        <fullName evidence="4">Secreted protein</fullName>
    </recommendedName>
</protein>
<evidence type="ECO:0000313" key="3">
    <source>
        <dbReference type="Proteomes" id="UP001333110"/>
    </source>
</evidence>
<feature type="signal peptide" evidence="1">
    <location>
        <begin position="1"/>
        <end position="16"/>
    </location>
</feature>
<evidence type="ECO:0000256" key="1">
    <source>
        <dbReference type="SAM" id="SignalP"/>
    </source>
</evidence>
<reference evidence="2 3" key="1">
    <citation type="journal article" date="2023" name="J. Hered.">
        <title>Chromosome-level genome of the wood stork (Mycteria americana) provides insight into avian chromosome evolution.</title>
        <authorList>
            <person name="Flamio R. Jr."/>
            <person name="Ramstad K.M."/>
        </authorList>
    </citation>
    <scope>NUCLEOTIDE SEQUENCE [LARGE SCALE GENOMIC DNA]</scope>
    <source>
        <strain evidence="2">JAX WOST 10</strain>
    </source>
</reference>
<dbReference type="PANTHER" id="PTHR26453">
    <property type="entry name" value="OLFACTORY RECEPTOR"/>
    <property type="match status" value="1"/>
</dbReference>
<feature type="chain" id="PRO_5042992171" description="Secreted protein" evidence="1">
    <location>
        <begin position="17"/>
        <end position="143"/>
    </location>
</feature>
<sequence length="143" mass="15733">MVFVLGKTLVIMLVVADQHLYTPMSCFLGHLSSLETFYRSTTLPQVMAHFVTGDSTISAHHINLLFRSHPPLPVHMGILCMHHSCSAGADLPSSMRRQKAFSTCSSQLTSATVFYDTLILGAGIVRSRSSRMVSEEECEVTCI</sequence>
<evidence type="ECO:0008006" key="4">
    <source>
        <dbReference type="Google" id="ProtNLM"/>
    </source>
</evidence>
<comment type="caution">
    <text evidence="2">The sequence shown here is derived from an EMBL/GenBank/DDBJ whole genome shotgun (WGS) entry which is preliminary data.</text>
</comment>
<keyword evidence="3" id="KW-1185">Reference proteome</keyword>
<organism evidence="2 3">
    <name type="scientific">Mycteria americana</name>
    <name type="common">Wood stork</name>
    <dbReference type="NCBI Taxonomy" id="33587"/>
    <lineage>
        <taxon>Eukaryota</taxon>
        <taxon>Metazoa</taxon>
        <taxon>Chordata</taxon>
        <taxon>Craniata</taxon>
        <taxon>Vertebrata</taxon>
        <taxon>Euteleostomi</taxon>
        <taxon>Archelosauria</taxon>
        <taxon>Archosauria</taxon>
        <taxon>Dinosauria</taxon>
        <taxon>Saurischia</taxon>
        <taxon>Theropoda</taxon>
        <taxon>Coelurosauria</taxon>
        <taxon>Aves</taxon>
        <taxon>Neognathae</taxon>
        <taxon>Neoaves</taxon>
        <taxon>Aequornithes</taxon>
        <taxon>Ciconiiformes</taxon>
        <taxon>Ciconiidae</taxon>
        <taxon>Mycteria</taxon>
    </lineage>
</organism>
<accession>A0AAN7RSN9</accession>
<dbReference type="Proteomes" id="UP001333110">
    <property type="component" value="Unassembled WGS sequence"/>
</dbReference>
<evidence type="ECO:0000313" key="2">
    <source>
        <dbReference type="EMBL" id="KAK4806448.1"/>
    </source>
</evidence>
<name>A0AAN7RSN9_MYCAM</name>